<feature type="chain" id="PRO_5041324967" description="Polygalacturonase" evidence="9">
    <location>
        <begin position="27"/>
        <end position="438"/>
    </location>
</feature>
<dbReference type="InterPro" id="IPR006626">
    <property type="entry name" value="PbH1"/>
</dbReference>
<dbReference type="SMART" id="SM00710">
    <property type="entry name" value="PbH1"/>
    <property type="match status" value="5"/>
</dbReference>
<dbReference type="OMA" id="WHINETL"/>
<evidence type="ECO:0000313" key="11">
    <source>
        <dbReference type="Proteomes" id="UP000824469"/>
    </source>
</evidence>
<name>A0AA38GRN0_TAXCH</name>
<dbReference type="EMBL" id="JAHRHJ020000002">
    <property type="protein sequence ID" value="KAH9327032.1"/>
    <property type="molecule type" value="Genomic_DNA"/>
</dbReference>
<dbReference type="PANTHER" id="PTHR31375">
    <property type="match status" value="1"/>
</dbReference>
<evidence type="ECO:0008006" key="12">
    <source>
        <dbReference type="Google" id="ProtNLM"/>
    </source>
</evidence>
<evidence type="ECO:0000256" key="2">
    <source>
        <dbReference type="ARBA" id="ARBA00008834"/>
    </source>
</evidence>
<evidence type="ECO:0000313" key="10">
    <source>
        <dbReference type="EMBL" id="KAH9327032.1"/>
    </source>
</evidence>
<gene>
    <name evidence="10" type="ORF">KI387_007210</name>
</gene>
<keyword evidence="6 8" id="KW-0326">Glycosidase</keyword>
<reference evidence="10 11" key="1">
    <citation type="journal article" date="2021" name="Nat. Plants">
        <title>The Taxus genome provides insights into paclitaxel biosynthesis.</title>
        <authorList>
            <person name="Xiong X."/>
            <person name="Gou J."/>
            <person name="Liao Q."/>
            <person name="Li Y."/>
            <person name="Zhou Q."/>
            <person name="Bi G."/>
            <person name="Li C."/>
            <person name="Du R."/>
            <person name="Wang X."/>
            <person name="Sun T."/>
            <person name="Guo L."/>
            <person name="Liang H."/>
            <person name="Lu P."/>
            <person name="Wu Y."/>
            <person name="Zhang Z."/>
            <person name="Ro D.K."/>
            <person name="Shang Y."/>
            <person name="Huang S."/>
            <person name="Yan J."/>
        </authorList>
    </citation>
    <scope>NUCLEOTIDE SEQUENCE [LARGE SCALE GENOMIC DNA]</scope>
    <source>
        <strain evidence="10">Ta-2019</strain>
    </source>
</reference>
<dbReference type="GO" id="GO:0004650">
    <property type="term" value="F:polygalacturonase activity"/>
    <property type="evidence" value="ECO:0007669"/>
    <property type="project" value="InterPro"/>
</dbReference>
<feature type="signal peptide" evidence="9">
    <location>
        <begin position="1"/>
        <end position="26"/>
    </location>
</feature>
<protein>
    <recommendedName>
        <fullName evidence="12">Polygalacturonase</fullName>
    </recommendedName>
</protein>
<organism evidence="10 11">
    <name type="scientific">Taxus chinensis</name>
    <name type="common">Chinese yew</name>
    <name type="synonym">Taxus wallichiana var. chinensis</name>
    <dbReference type="NCBI Taxonomy" id="29808"/>
    <lineage>
        <taxon>Eukaryota</taxon>
        <taxon>Viridiplantae</taxon>
        <taxon>Streptophyta</taxon>
        <taxon>Embryophyta</taxon>
        <taxon>Tracheophyta</taxon>
        <taxon>Spermatophyta</taxon>
        <taxon>Pinopsida</taxon>
        <taxon>Pinidae</taxon>
        <taxon>Conifers II</taxon>
        <taxon>Cupressales</taxon>
        <taxon>Taxaceae</taxon>
        <taxon>Taxus</taxon>
    </lineage>
</organism>
<accession>A0AA38GRN0</accession>
<evidence type="ECO:0000256" key="5">
    <source>
        <dbReference type="ARBA" id="ARBA00022801"/>
    </source>
</evidence>
<dbReference type="SUPFAM" id="SSF51126">
    <property type="entry name" value="Pectin lyase-like"/>
    <property type="match status" value="1"/>
</dbReference>
<evidence type="ECO:0000256" key="6">
    <source>
        <dbReference type="ARBA" id="ARBA00023295"/>
    </source>
</evidence>
<dbReference type="Pfam" id="PF00295">
    <property type="entry name" value="Glyco_hydro_28"/>
    <property type="match status" value="1"/>
</dbReference>
<dbReference type="GO" id="GO:0071555">
    <property type="term" value="P:cell wall organization"/>
    <property type="evidence" value="ECO:0007669"/>
    <property type="project" value="UniProtKB-KW"/>
</dbReference>
<evidence type="ECO:0000256" key="8">
    <source>
        <dbReference type="RuleBase" id="RU361169"/>
    </source>
</evidence>
<dbReference type="InterPro" id="IPR012334">
    <property type="entry name" value="Pectin_lyas_fold"/>
</dbReference>
<evidence type="ECO:0000256" key="9">
    <source>
        <dbReference type="SAM" id="SignalP"/>
    </source>
</evidence>
<dbReference type="Gene3D" id="2.160.20.10">
    <property type="entry name" value="Single-stranded right-handed beta-helix, Pectin lyase-like"/>
    <property type="match status" value="1"/>
</dbReference>
<dbReference type="AlphaFoldDB" id="A0AA38GRN0"/>
<comment type="subcellular location">
    <subcellularLocation>
        <location evidence="1">Secreted</location>
        <location evidence="1">Cell wall</location>
    </subcellularLocation>
</comment>
<keyword evidence="11" id="KW-1185">Reference proteome</keyword>
<keyword evidence="4" id="KW-0964">Secreted</keyword>
<sequence length="438" mass="46755">MSTARKAYHMFVVVIVLSRATDNCSGARTVTNNALPPDHSTERYGDSIIVDVTSFGAKGNGVTDDTKAFQASWQAACGKGSTTLHVPAGYRFLVAPVTFFGPCQSNIVFQIDGSIIAPVNARFWTSNLLEWINFSKLNGITIVGSGVLDGQGAAWWKLSQYDNEDSSKGGTNLPSVRPTVLRFYGSYDVSVEGITIENSPQCHLKFDSCTSVKVVGVTISSPANSPNTDGIHLQNSRDVEIYHSSMACGDDCVSIQTGCSGIRVHNINCGPGHGISIGGLGKDGTKACVSNVSVYDSNIKDTLNGVRIKTWPGGVGSVKSLSFSNIQVSNVRVPIVIDQFYCDKKACPARSSAVFISGVTYEKVTGTYIDRPLTLACSNDVPCTDLKLINIQLRPAVVSGKDPLCSNCYGQQQLTAVCLRSGRPLNDPSRTQSHSNAC</sequence>
<comment type="caution">
    <text evidence="10">The sequence shown here is derived from an EMBL/GenBank/DDBJ whole genome shotgun (WGS) entry which is preliminary data.</text>
</comment>
<dbReference type="InterPro" id="IPR011050">
    <property type="entry name" value="Pectin_lyase_fold/virulence"/>
</dbReference>
<evidence type="ECO:0000256" key="4">
    <source>
        <dbReference type="ARBA" id="ARBA00022525"/>
    </source>
</evidence>
<keyword evidence="3" id="KW-0134">Cell wall</keyword>
<keyword evidence="9" id="KW-0732">Signal</keyword>
<evidence type="ECO:0000256" key="7">
    <source>
        <dbReference type="ARBA" id="ARBA00023316"/>
    </source>
</evidence>
<keyword evidence="7" id="KW-0961">Cell wall biogenesis/degradation</keyword>
<dbReference type="InterPro" id="IPR000743">
    <property type="entry name" value="Glyco_hydro_28"/>
</dbReference>
<proteinExistence type="inferred from homology"/>
<evidence type="ECO:0000256" key="3">
    <source>
        <dbReference type="ARBA" id="ARBA00022512"/>
    </source>
</evidence>
<dbReference type="GO" id="GO:0005975">
    <property type="term" value="P:carbohydrate metabolic process"/>
    <property type="evidence" value="ECO:0007669"/>
    <property type="project" value="InterPro"/>
</dbReference>
<dbReference type="Proteomes" id="UP000824469">
    <property type="component" value="Unassembled WGS sequence"/>
</dbReference>
<keyword evidence="5 8" id="KW-0378">Hydrolase</keyword>
<evidence type="ECO:0000256" key="1">
    <source>
        <dbReference type="ARBA" id="ARBA00004191"/>
    </source>
</evidence>
<comment type="similarity">
    <text evidence="2 8">Belongs to the glycosyl hydrolase 28 family.</text>
</comment>